<dbReference type="Proteomes" id="UP001181693">
    <property type="component" value="Unassembled WGS sequence"/>
</dbReference>
<evidence type="ECO:0000313" key="2">
    <source>
        <dbReference type="EMBL" id="DBA32886.1"/>
    </source>
</evidence>
<reference evidence="2" key="1">
    <citation type="thesis" date="2020" institute="ProQuest LLC" country="789 East Eisenhower Parkway, Ann Arbor, MI, USA">
        <title>Comparative Genomics and Chromosome Evolution.</title>
        <authorList>
            <person name="Mudd A.B."/>
        </authorList>
    </citation>
    <scope>NUCLEOTIDE SEQUENCE</scope>
    <source>
        <strain evidence="2">1538</strain>
        <tissue evidence="2">Blood</tissue>
    </source>
</reference>
<evidence type="ECO:0000313" key="3">
    <source>
        <dbReference type="Proteomes" id="UP001181693"/>
    </source>
</evidence>
<name>A0AAV3B5N2_PYXAD</name>
<dbReference type="PROSITE" id="PS51257">
    <property type="entry name" value="PROKAR_LIPOPROTEIN"/>
    <property type="match status" value="1"/>
</dbReference>
<evidence type="ECO:0000256" key="1">
    <source>
        <dbReference type="SAM" id="Phobius"/>
    </source>
</evidence>
<feature type="transmembrane region" description="Helical" evidence="1">
    <location>
        <begin position="67"/>
        <end position="87"/>
    </location>
</feature>
<keyword evidence="1" id="KW-1133">Transmembrane helix</keyword>
<organism evidence="2 3">
    <name type="scientific">Pyxicephalus adspersus</name>
    <name type="common">African bullfrog</name>
    <dbReference type="NCBI Taxonomy" id="30357"/>
    <lineage>
        <taxon>Eukaryota</taxon>
        <taxon>Metazoa</taxon>
        <taxon>Chordata</taxon>
        <taxon>Craniata</taxon>
        <taxon>Vertebrata</taxon>
        <taxon>Euteleostomi</taxon>
        <taxon>Amphibia</taxon>
        <taxon>Batrachia</taxon>
        <taxon>Anura</taxon>
        <taxon>Neobatrachia</taxon>
        <taxon>Ranoidea</taxon>
        <taxon>Pyxicephalidae</taxon>
        <taxon>Pyxicephalinae</taxon>
        <taxon>Pyxicephalus</taxon>
    </lineage>
</organism>
<gene>
    <name evidence="2" type="ORF">GDO54_000638</name>
</gene>
<protein>
    <submittedName>
        <fullName evidence="2">Uncharacterized protein</fullName>
    </submittedName>
</protein>
<comment type="caution">
    <text evidence="2">The sequence shown here is derived from an EMBL/GenBank/DDBJ whole genome shotgun (WGS) entry which is preliminary data.</text>
</comment>
<sequence>MFSESRRMHLQAFKHFHTVSISCGCWSLSSLMSTVGFPRYVLGQSLCICVEGFVLPSSSRISIWHCLYFYELCTFLGVLVCTVYTLLL</sequence>
<dbReference type="EMBL" id="DYDO01000001">
    <property type="protein sequence ID" value="DBA32886.1"/>
    <property type="molecule type" value="Genomic_DNA"/>
</dbReference>
<proteinExistence type="predicted"/>
<accession>A0AAV3B5N2</accession>
<keyword evidence="1" id="KW-0472">Membrane</keyword>
<dbReference type="AlphaFoldDB" id="A0AAV3B5N2"/>
<keyword evidence="3" id="KW-1185">Reference proteome</keyword>
<keyword evidence="1" id="KW-0812">Transmembrane</keyword>